<dbReference type="InterPro" id="IPR000667">
    <property type="entry name" value="Peptidase_S13"/>
</dbReference>
<dbReference type="AlphaFoldDB" id="A0A4R2RHF6"/>
<evidence type="ECO:0000256" key="2">
    <source>
        <dbReference type="ARBA" id="ARBA00022801"/>
    </source>
</evidence>
<dbReference type="Gene3D" id="3.40.710.10">
    <property type="entry name" value="DD-peptidase/beta-lactamase superfamily"/>
    <property type="match status" value="1"/>
</dbReference>
<dbReference type="PANTHER" id="PTHR30023">
    <property type="entry name" value="D-ALANYL-D-ALANINE CARBOXYPEPTIDASE"/>
    <property type="match status" value="1"/>
</dbReference>
<dbReference type="Gene3D" id="3.50.80.20">
    <property type="entry name" value="D-Ala-D-Ala carboxypeptidase C, peptidase S13"/>
    <property type="match status" value="1"/>
</dbReference>
<accession>A0A4R2RHF6</accession>
<comment type="caution">
    <text evidence="3">The sequence shown here is derived from an EMBL/GenBank/DDBJ whole genome shotgun (WGS) entry which is preliminary data.</text>
</comment>
<dbReference type="RefSeq" id="WP_341799028.1">
    <property type="nucleotide sequence ID" value="NZ_SLXU01000002.1"/>
</dbReference>
<keyword evidence="3" id="KW-0645">Protease</keyword>
<gene>
    <name evidence="3" type="ORF">EV663_10257</name>
</gene>
<dbReference type="Pfam" id="PF02113">
    <property type="entry name" value="Peptidase_S13"/>
    <property type="match status" value="1"/>
</dbReference>
<organism evidence="3 4">
    <name type="scientific">Rhodovulum bhavnagarense</name>
    <dbReference type="NCBI Taxonomy" id="992286"/>
    <lineage>
        <taxon>Bacteria</taxon>
        <taxon>Pseudomonadati</taxon>
        <taxon>Pseudomonadota</taxon>
        <taxon>Alphaproteobacteria</taxon>
        <taxon>Rhodobacterales</taxon>
        <taxon>Paracoccaceae</taxon>
        <taxon>Rhodovulum</taxon>
    </lineage>
</organism>
<keyword evidence="2" id="KW-0378">Hydrolase</keyword>
<dbReference type="EMBL" id="SLXU01000002">
    <property type="protein sequence ID" value="TCP62214.1"/>
    <property type="molecule type" value="Genomic_DNA"/>
</dbReference>
<keyword evidence="3" id="KW-0121">Carboxypeptidase</keyword>
<dbReference type="InterPro" id="IPR006311">
    <property type="entry name" value="TAT_signal"/>
</dbReference>
<dbReference type="GO" id="GO:0004185">
    <property type="term" value="F:serine-type carboxypeptidase activity"/>
    <property type="evidence" value="ECO:0007669"/>
    <property type="project" value="InterPro"/>
</dbReference>
<keyword evidence="4" id="KW-1185">Reference proteome</keyword>
<dbReference type="PROSITE" id="PS51318">
    <property type="entry name" value="TAT"/>
    <property type="match status" value="1"/>
</dbReference>
<reference evidence="3 4" key="1">
    <citation type="submission" date="2019-03" db="EMBL/GenBank/DDBJ databases">
        <title>Genomic Encyclopedia of Type Strains, Phase IV (KMG-IV): sequencing the most valuable type-strain genomes for metagenomic binning, comparative biology and taxonomic classification.</title>
        <authorList>
            <person name="Goeker M."/>
        </authorList>
    </citation>
    <scope>NUCLEOTIDE SEQUENCE [LARGE SCALE GENOMIC DNA]</scope>
    <source>
        <strain evidence="3 4">DSM 24766</strain>
    </source>
</reference>
<evidence type="ECO:0000256" key="1">
    <source>
        <dbReference type="ARBA" id="ARBA00006096"/>
    </source>
</evidence>
<dbReference type="GO" id="GO:0006508">
    <property type="term" value="P:proteolysis"/>
    <property type="evidence" value="ECO:0007669"/>
    <property type="project" value="InterPro"/>
</dbReference>
<dbReference type="PRINTS" id="PR00922">
    <property type="entry name" value="DADACBPTASE3"/>
</dbReference>
<dbReference type="InterPro" id="IPR012338">
    <property type="entry name" value="Beta-lactam/transpept-like"/>
</dbReference>
<dbReference type="PANTHER" id="PTHR30023:SF0">
    <property type="entry name" value="PENICILLIN-SENSITIVE CARBOXYPEPTIDASE A"/>
    <property type="match status" value="1"/>
</dbReference>
<protein>
    <submittedName>
        <fullName evidence="3">D-alanyl-D-alanine carboxypeptidase/D-alanyl-D-alanine-endopeptidase (Penicillin-binding protein 4)</fullName>
    </submittedName>
</protein>
<evidence type="ECO:0000313" key="3">
    <source>
        <dbReference type="EMBL" id="TCP62214.1"/>
    </source>
</evidence>
<dbReference type="SUPFAM" id="SSF56601">
    <property type="entry name" value="beta-lactamase/transpeptidase-like"/>
    <property type="match status" value="1"/>
</dbReference>
<evidence type="ECO:0000313" key="4">
    <source>
        <dbReference type="Proteomes" id="UP000295050"/>
    </source>
</evidence>
<proteinExistence type="inferred from homology"/>
<name>A0A4R2RHF6_9RHOB</name>
<dbReference type="Proteomes" id="UP000295050">
    <property type="component" value="Unassembled WGS sequence"/>
</dbReference>
<sequence length="496" mass="52799">MMHPVSPFSRRLFLGAVLSVAAGGALATPLARSPRPAPRPAGAGRAASSERLIARAGLSGKLCFAVADARTGEMLEVHNPLLGLPPASVTKAVTTLYALETLGAQHRFETRLIATGPLKGRTIQGDLVLVGGGDPTLDTDMLGDLALQVAAAGVSGVTGRFLYHSGPLPELSGIDSEQPVHAGYNPAVSGLNLNFNRVHFEWQRAGTGYAVSMDARAMRYRPEVGTARIEVVQRAAPVYTYRANGGVDEWTVAQGALGKGGQRWLPVRRPGHYCADVFHTLARFHGVSLPRPVASDLPVPGFVLARHQSDPLSTILRDMLKYSTNLTAETVGLSATMARGGDPVSLAASGRSMTEWLTERIGTHKARFVDHSGLGAASRLSPAEMVRILVTAGPEGPVASLMKEIPMRDDQGRVVANHAVKVRAKTGTLNFVSTLAGYATGHSGRELVFAIFSADEARRAALTGDERERPPGGRAWLGRARRLQRDLVDRWGTLYG</sequence>
<comment type="similarity">
    <text evidence="1">Belongs to the peptidase S13 family.</text>
</comment>
<dbReference type="GO" id="GO:0000270">
    <property type="term" value="P:peptidoglycan metabolic process"/>
    <property type="evidence" value="ECO:0007669"/>
    <property type="project" value="TreeGrafter"/>
</dbReference>
<dbReference type="NCBIfam" id="TIGR00666">
    <property type="entry name" value="PBP4"/>
    <property type="match status" value="1"/>
</dbReference>